<evidence type="ECO:0000313" key="1">
    <source>
        <dbReference type="EMBL" id="MEQ4486724.1"/>
    </source>
</evidence>
<keyword evidence="2" id="KW-1185">Reference proteome</keyword>
<dbReference type="InterPro" id="IPR021146">
    <property type="entry name" value="Phage_gp6-like_head-tail"/>
</dbReference>
<sequence>MAINATEIIVIVKAKMGLPGNEHDALIGLYVDEIGQRILNYCNLSEIPDGLKYTWVAMVSVALTKEQSSVLFPAPVVEEAFEISIGDTSVKQVKNPAAQVLVRPSVAIIDAVVFDYQGELNSYRKLRW</sequence>
<reference evidence="1 2" key="1">
    <citation type="journal article" date="2023" name="Genome Announc.">
        <title>Pan-Genome Analyses of the Genus Cohnella and Proposal of the Novel Species Cohnella silvisoli sp. nov., Isolated from Forest Soil.</title>
        <authorList>
            <person name="Wang C."/>
            <person name="Mao L."/>
            <person name="Bao G."/>
            <person name="Zhu H."/>
        </authorList>
    </citation>
    <scope>NUCLEOTIDE SEQUENCE [LARGE SCALE GENOMIC DNA]</scope>
    <source>
        <strain evidence="1 2">NL03-T5-1</strain>
    </source>
</reference>
<name>A0ABV1L2Z3_9BACL</name>
<dbReference type="Pfam" id="PF05135">
    <property type="entry name" value="Phage_connect_1"/>
    <property type="match status" value="1"/>
</dbReference>
<protein>
    <submittedName>
        <fullName evidence="1">DNA-packaging protein</fullName>
    </submittedName>
</protein>
<dbReference type="Proteomes" id="UP001493487">
    <property type="component" value="Unassembled WGS sequence"/>
</dbReference>
<gene>
    <name evidence="1" type="ORF">QJS35_30540</name>
</gene>
<dbReference type="EMBL" id="JASKHM010000024">
    <property type="protein sequence ID" value="MEQ4486724.1"/>
    <property type="molecule type" value="Genomic_DNA"/>
</dbReference>
<evidence type="ECO:0000313" key="2">
    <source>
        <dbReference type="Proteomes" id="UP001493487"/>
    </source>
</evidence>
<proteinExistence type="predicted"/>
<organism evidence="1 2">
    <name type="scientific">Cohnella silvisoli</name>
    <dbReference type="NCBI Taxonomy" id="2873699"/>
    <lineage>
        <taxon>Bacteria</taxon>
        <taxon>Bacillati</taxon>
        <taxon>Bacillota</taxon>
        <taxon>Bacilli</taxon>
        <taxon>Bacillales</taxon>
        <taxon>Paenibacillaceae</taxon>
        <taxon>Cohnella</taxon>
    </lineage>
</organism>
<accession>A0ABV1L2Z3</accession>
<dbReference type="RefSeq" id="WP_232189805.1">
    <property type="nucleotide sequence ID" value="NZ_JAIOAP010000023.1"/>
</dbReference>
<comment type="caution">
    <text evidence="1">The sequence shown here is derived from an EMBL/GenBank/DDBJ whole genome shotgun (WGS) entry which is preliminary data.</text>
</comment>